<evidence type="ECO:0000256" key="5">
    <source>
        <dbReference type="ARBA" id="ARBA00022927"/>
    </source>
</evidence>
<keyword evidence="6 10" id="KW-1133">Transmembrane helix</keyword>
<dbReference type="Gene3D" id="1.20.5.110">
    <property type="match status" value="1"/>
</dbReference>
<evidence type="ECO:0000256" key="1">
    <source>
        <dbReference type="ARBA" id="ARBA00004211"/>
    </source>
</evidence>
<evidence type="ECO:0000259" key="11">
    <source>
        <dbReference type="Pfam" id="PF05008"/>
    </source>
</evidence>
<keyword evidence="7 9" id="KW-0175">Coiled coil</keyword>
<evidence type="ECO:0000313" key="12">
    <source>
        <dbReference type="EMBL" id="KAK4524471.1"/>
    </source>
</evidence>
<dbReference type="GO" id="GO:0006906">
    <property type="term" value="P:vesicle fusion"/>
    <property type="evidence" value="ECO:0007669"/>
    <property type="project" value="TreeGrafter"/>
</dbReference>
<dbReference type="GO" id="GO:0005484">
    <property type="term" value="F:SNAP receptor activity"/>
    <property type="evidence" value="ECO:0007669"/>
    <property type="project" value="TreeGrafter"/>
</dbReference>
<evidence type="ECO:0000256" key="2">
    <source>
        <dbReference type="ARBA" id="ARBA00006108"/>
    </source>
</evidence>
<keyword evidence="5" id="KW-0653">Protein transport</keyword>
<evidence type="ECO:0000256" key="8">
    <source>
        <dbReference type="ARBA" id="ARBA00023136"/>
    </source>
</evidence>
<dbReference type="GO" id="GO:0005789">
    <property type="term" value="C:endoplasmic reticulum membrane"/>
    <property type="evidence" value="ECO:0007669"/>
    <property type="project" value="TreeGrafter"/>
</dbReference>
<gene>
    <name evidence="12" type="ORF">GAYE_SCF03G2372</name>
</gene>
<dbReference type="GO" id="GO:0006886">
    <property type="term" value="P:intracellular protein transport"/>
    <property type="evidence" value="ECO:0007669"/>
    <property type="project" value="InterPro"/>
</dbReference>
<feature type="domain" description="Vesicle transport v-SNARE N-terminal" evidence="11">
    <location>
        <begin position="9"/>
        <end position="99"/>
    </location>
</feature>
<dbReference type="SUPFAM" id="SSF58038">
    <property type="entry name" value="SNARE fusion complex"/>
    <property type="match status" value="1"/>
</dbReference>
<dbReference type="Pfam" id="PF05008">
    <property type="entry name" value="V-SNARE"/>
    <property type="match status" value="1"/>
</dbReference>
<feature type="transmembrane region" description="Helical" evidence="10">
    <location>
        <begin position="209"/>
        <end position="227"/>
    </location>
</feature>
<evidence type="ECO:0000256" key="9">
    <source>
        <dbReference type="SAM" id="Coils"/>
    </source>
</evidence>
<keyword evidence="4 10" id="KW-0812">Transmembrane</keyword>
<comment type="caution">
    <text evidence="12">The sequence shown here is derived from an EMBL/GenBank/DDBJ whole genome shotgun (WGS) entry which is preliminary data.</text>
</comment>
<dbReference type="PANTHER" id="PTHR21230:SF26">
    <property type="entry name" value="VESICLE TRANSPORT THROUGH INTERACTION WITH T-SNARES HOMOLOG 1A"/>
    <property type="match status" value="1"/>
</dbReference>
<evidence type="ECO:0000256" key="6">
    <source>
        <dbReference type="ARBA" id="ARBA00022989"/>
    </source>
</evidence>
<evidence type="ECO:0000256" key="4">
    <source>
        <dbReference type="ARBA" id="ARBA00022692"/>
    </source>
</evidence>
<dbReference type="InterPro" id="IPR007705">
    <property type="entry name" value="Vesicle_trsprt_v-SNARE_N"/>
</dbReference>
<dbReference type="GO" id="GO:0000149">
    <property type="term" value="F:SNARE binding"/>
    <property type="evidence" value="ECO:0007669"/>
    <property type="project" value="TreeGrafter"/>
</dbReference>
<accession>A0AAV9IB82</accession>
<proteinExistence type="inferred from homology"/>
<organism evidence="12 13">
    <name type="scientific">Galdieria yellowstonensis</name>
    <dbReference type="NCBI Taxonomy" id="3028027"/>
    <lineage>
        <taxon>Eukaryota</taxon>
        <taxon>Rhodophyta</taxon>
        <taxon>Bangiophyceae</taxon>
        <taxon>Galdieriales</taxon>
        <taxon>Galdieriaceae</taxon>
        <taxon>Galdieria</taxon>
    </lineage>
</organism>
<dbReference type="Proteomes" id="UP001300502">
    <property type="component" value="Unassembled WGS sequence"/>
</dbReference>
<dbReference type="PANTHER" id="PTHR21230">
    <property type="entry name" value="VESICLE TRANSPORT V-SNARE PROTEIN VTI1-RELATED"/>
    <property type="match status" value="1"/>
</dbReference>
<evidence type="ECO:0000313" key="13">
    <source>
        <dbReference type="Proteomes" id="UP001300502"/>
    </source>
</evidence>
<feature type="coiled-coil region" evidence="9">
    <location>
        <begin position="21"/>
        <end position="113"/>
    </location>
</feature>
<protein>
    <recommendedName>
        <fullName evidence="11">Vesicle transport v-SNARE N-terminal domain-containing protein</fullName>
    </recommendedName>
</protein>
<keyword evidence="3" id="KW-0813">Transport</keyword>
<dbReference type="AlphaFoldDB" id="A0AAV9IB82"/>
<dbReference type="Pfam" id="PF12352">
    <property type="entry name" value="V-SNARE_C"/>
    <property type="match status" value="1"/>
</dbReference>
<evidence type="ECO:0000256" key="3">
    <source>
        <dbReference type="ARBA" id="ARBA00022448"/>
    </source>
</evidence>
<keyword evidence="13" id="KW-1185">Reference proteome</keyword>
<dbReference type="EMBL" id="JANCYU010000023">
    <property type="protein sequence ID" value="KAK4524471.1"/>
    <property type="molecule type" value="Genomic_DNA"/>
</dbReference>
<evidence type="ECO:0000256" key="10">
    <source>
        <dbReference type="SAM" id="Phobius"/>
    </source>
</evidence>
<evidence type="ECO:0000256" key="7">
    <source>
        <dbReference type="ARBA" id="ARBA00023054"/>
    </source>
</evidence>
<dbReference type="GO" id="GO:0031201">
    <property type="term" value="C:SNARE complex"/>
    <property type="evidence" value="ECO:0007669"/>
    <property type="project" value="TreeGrafter"/>
</dbReference>
<dbReference type="GO" id="GO:0005794">
    <property type="term" value="C:Golgi apparatus"/>
    <property type="evidence" value="ECO:0007669"/>
    <property type="project" value="TreeGrafter"/>
</dbReference>
<dbReference type="GO" id="GO:0031902">
    <property type="term" value="C:late endosome membrane"/>
    <property type="evidence" value="ECO:0007669"/>
    <property type="project" value="TreeGrafter"/>
</dbReference>
<dbReference type="GO" id="GO:0012507">
    <property type="term" value="C:ER to Golgi transport vesicle membrane"/>
    <property type="evidence" value="ECO:0007669"/>
    <property type="project" value="TreeGrafter"/>
</dbReference>
<name>A0AAV9IB82_9RHOD</name>
<comment type="subcellular location">
    <subcellularLocation>
        <location evidence="1">Membrane</location>
        <topology evidence="1">Single-pass type IV membrane protein</topology>
    </subcellularLocation>
</comment>
<dbReference type="InterPro" id="IPR038407">
    <property type="entry name" value="v-SNARE_N_sf"/>
</dbReference>
<sequence>MDSSSHNRIFQHYYKEIESLISELKVEIDQAYSSLLSLEERKNSLQKAERLLNEASQSFHSLELEAYSENTDSESRSNVERVSSLKKQLERLRKEWKDAKIILSEERDKLERNDLLRQVESDLESGSLEQRQKFVSVTGKLEKGNEILHNSRRTLEETEQVTRGILEDLSTQRQTIMHTREGLSRIDAALLRSRGLLSSMTRRALANKLILYLVAAVFALAGLFIVFSKFRRP</sequence>
<keyword evidence="8 10" id="KW-0472">Membrane</keyword>
<dbReference type="FunFam" id="1.20.5.110:FF:000002">
    <property type="entry name" value="Vesicle transport through interaction with t-SNAREsB"/>
    <property type="match status" value="1"/>
</dbReference>
<dbReference type="Gene3D" id="1.20.58.400">
    <property type="entry name" value="t-snare proteins"/>
    <property type="match status" value="1"/>
</dbReference>
<comment type="similarity">
    <text evidence="2">Belongs to the VTI1 family.</text>
</comment>
<dbReference type="CDD" id="cd15862">
    <property type="entry name" value="SNARE_Vti1"/>
    <property type="match status" value="1"/>
</dbReference>
<reference evidence="12 13" key="1">
    <citation type="submission" date="2022-07" db="EMBL/GenBank/DDBJ databases">
        <title>Genome-wide signatures of adaptation to extreme environments.</title>
        <authorList>
            <person name="Cho C.H."/>
            <person name="Yoon H.S."/>
        </authorList>
    </citation>
    <scope>NUCLEOTIDE SEQUENCE [LARGE SCALE GENOMIC DNA]</scope>
    <source>
        <strain evidence="12 13">108.79 E11</strain>
    </source>
</reference>